<evidence type="ECO:0000313" key="1">
    <source>
        <dbReference type="EMBL" id="KOF95225.1"/>
    </source>
</evidence>
<dbReference type="GO" id="GO:0005763">
    <property type="term" value="C:mitochondrial small ribosomal subunit"/>
    <property type="evidence" value="ECO:0007669"/>
    <property type="project" value="TreeGrafter"/>
</dbReference>
<dbReference type="Pfam" id="PF10246">
    <property type="entry name" value="MRP-S35"/>
    <property type="match status" value="1"/>
</dbReference>
<proteinExistence type="predicted"/>
<dbReference type="PANTHER" id="PTHR13447">
    <property type="entry name" value="MITOCHONDRIAL 28S RIBOSOMAL PROTEIN S28"/>
    <property type="match status" value="1"/>
</dbReference>
<sequence length="178" mass="20135">MAASIVSKFASNLRTVRWNVRPNSLSFLYKQYSDSSSDKKDVPGKKASMESTLTKFVKAVELWEKKPDEIEAEKEQPGDDTCFATLLRNSKLFQLGDPSGRVVLGKIIEVQDNDLYIDFGGKFHCVCKRPHLRPHEYRRGTQVKLILNDFEMSAAFLGSVKHVTLLEADATLIGLRRN</sequence>
<dbReference type="InterPro" id="IPR019375">
    <property type="entry name" value="Ribosomal_bS1m"/>
</dbReference>
<dbReference type="STRING" id="37653.A0A0L8I2D0"/>
<protein>
    <submittedName>
        <fullName evidence="1">Uncharacterized protein</fullName>
    </submittedName>
</protein>
<reference evidence="1" key="1">
    <citation type="submission" date="2015-07" db="EMBL/GenBank/DDBJ databases">
        <title>MeaNS - Measles Nucleotide Surveillance Program.</title>
        <authorList>
            <person name="Tran T."/>
            <person name="Druce J."/>
        </authorList>
    </citation>
    <scope>NUCLEOTIDE SEQUENCE</scope>
    <source>
        <strain evidence="1">UCB-OBI-ISO-001</strain>
        <tissue evidence="1">Gonad</tissue>
    </source>
</reference>
<organism evidence="1">
    <name type="scientific">Octopus bimaculoides</name>
    <name type="common">California two-spotted octopus</name>
    <dbReference type="NCBI Taxonomy" id="37653"/>
    <lineage>
        <taxon>Eukaryota</taxon>
        <taxon>Metazoa</taxon>
        <taxon>Spiralia</taxon>
        <taxon>Lophotrochozoa</taxon>
        <taxon>Mollusca</taxon>
        <taxon>Cephalopoda</taxon>
        <taxon>Coleoidea</taxon>
        <taxon>Octopodiformes</taxon>
        <taxon>Octopoda</taxon>
        <taxon>Incirrata</taxon>
        <taxon>Octopodidae</taxon>
        <taxon>Octopus</taxon>
    </lineage>
</organism>
<dbReference type="PANTHER" id="PTHR13447:SF2">
    <property type="entry name" value="SMALL RIBOSOMAL SUBUNIT PROTEIN BS1M"/>
    <property type="match status" value="1"/>
</dbReference>
<gene>
    <name evidence="1" type="ORF">OCBIM_22039107mg</name>
</gene>
<dbReference type="EMBL" id="KQ416779">
    <property type="protein sequence ID" value="KOF95225.1"/>
    <property type="molecule type" value="Genomic_DNA"/>
</dbReference>
<dbReference type="AlphaFoldDB" id="A0A0L8I2D0"/>
<name>A0A0L8I2D0_OCTBM</name>
<dbReference type="KEGG" id="obi:106867345"/>
<dbReference type="OrthoDB" id="6020229at2759"/>
<accession>A0A0L8I2D0</accession>